<proteinExistence type="predicted"/>
<evidence type="ECO:0000313" key="2">
    <source>
        <dbReference type="EMBL" id="RXV63281.1"/>
    </source>
</evidence>
<dbReference type="EMBL" id="QZFR01000134">
    <property type="protein sequence ID" value="RXV63281.1"/>
    <property type="molecule type" value="Genomic_DNA"/>
</dbReference>
<feature type="region of interest" description="Disordered" evidence="1">
    <location>
        <begin position="245"/>
        <end position="270"/>
    </location>
</feature>
<gene>
    <name evidence="2" type="ORF">D6C19_11120</name>
</gene>
<evidence type="ECO:0000256" key="1">
    <source>
        <dbReference type="SAM" id="MobiDB-lite"/>
    </source>
</evidence>
<comment type="caution">
    <text evidence="2">The sequence shown here is derived from an EMBL/GenBank/DDBJ whole genome shotgun (WGS) entry which is preliminary data.</text>
</comment>
<feature type="region of interest" description="Disordered" evidence="1">
    <location>
        <begin position="218"/>
        <end position="237"/>
    </location>
</feature>
<dbReference type="AlphaFoldDB" id="A0A4Q2A3U6"/>
<dbReference type="Proteomes" id="UP000289316">
    <property type="component" value="Unassembled WGS sequence"/>
</dbReference>
<organism evidence="2 3">
    <name type="scientific">Ligilactobacillus murinus</name>
    <dbReference type="NCBI Taxonomy" id="1622"/>
    <lineage>
        <taxon>Bacteria</taxon>
        <taxon>Bacillati</taxon>
        <taxon>Bacillota</taxon>
        <taxon>Bacilli</taxon>
        <taxon>Lactobacillales</taxon>
        <taxon>Lactobacillaceae</taxon>
        <taxon>Ligilactobacillus</taxon>
    </lineage>
</organism>
<evidence type="ECO:0000313" key="3">
    <source>
        <dbReference type="Proteomes" id="UP000289316"/>
    </source>
</evidence>
<sequence>MAKDKSVSRTQRDKWISIGKILGISSKEIAEMFNVTVQKVSQVREGMPNVMEEWLSNEVVSTFAIPDQSGFVTPTLKNINDNFTYSSYSEWILEASDNALMAEKARILSMLENGVESDEQLIVAMTGVIAIIDRQLNARRYMKVSDKRKLTDQGRKKVLDEQAKRLDKELADQMAKYQKKIEENEKATNDRLEELKRQVEKREREVAEKREKIRKDLAKAKRAAEAEQRKYKREIEKSKKELENLRADFEEDASDKVESVEKQVNREKVQKKSNNVDEFVQFLSEQDAK</sequence>
<dbReference type="RefSeq" id="WP_129303380.1">
    <property type="nucleotide sequence ID" value="NZ_QZFR01000134.1"/>
</dbReference>
<name>A0A4Q2A3U6_9LACO</name>
<accession>A0A4Q2A3U6</accession>
<reference evidence="2 3" key="1">
    <citation type="submission" date="2018-09" db="EMBL/GenBank/DDBJ databases">
        <title>Murine metabolic-syndrome-specific gut microbial biobank.</title>
        <authorList>
            <person name="Liu C."/>
        </authorList>
    </citation>
    <scope>NUCLEOTIDE SEQUENCE [LARGE SCALE GENOMIC DNA]</scope>
    <source>
        <strain evidence="2 3">C-30</strain>
    </source>
</reference>
<protein>
    <submittedName>
        <fullName evidence="2">Uncharacterized protein</fullName>
    </submittedName>
</protein>